<reference evidence="3" key="2">
    <citation type="journal article" date="2021" name="Genome Biol. Evol.">
        <title>Developing a high-quality reference genome for a parasitic bivalve with doubly uniparental inheritance (Bivalvia: Unionida).</title>
        <authorList>
            <person name="Smith C.H."/>
        </authorList>
    </citation>
    <scope>NUCLEOTIDE SEQUENCE</scope>
    <source>
        <strain evidence="3">CHS0354</strain>
        <tissue evidence="3">Mantle</tissue>
    </source>
</reference>
<accession>A0AAE0VK36</accession>
<evidence type="ECO:0000313" key="4">
    <source>
        <dbReference type="Proteomes" id="UP001195483"/>
    </source>
</evidence>
<dbReference type="InterPro" id="IPR036645">
    <property type="entry name" value="Elafin-like_sf"/>
</dbReference>
<proteinExistence type="predicted"/>
<keyword evidence="1" id="KW-0732">Signal</keyword>
<comment type="caution">
    <text evidence="3">The sequence shown here is derived from an EMBL/GenBank/DDBJ whole genome shotgun (WGS) entry which is preliminary data.</text>
</comment>
<feature type="signal peptide" evidence="1">
    <location>
        <begin position="1"/>
        <end position="24"/>
    </location>
</feature>
<dbReference type="GO" id="GO:0030414">
    <property type="term" value="F:peptidase inhibitor activity"/>
    <property type="evidence" value="ECO:0007669"/>
    <property type="project" value="InterPro"/>
</dbReference>
<dbReference type="GO" id="GO:0005576">
    <property type="term" value="C:extracellular region"/>
    <property type="evidence" value="ECO:0007669"/>
    <property type="project" value="InterPro"/>
</dbReference>
<dbReference type="PROSITE" id="PS51390">
    <property type="entry name" value="WAP"/>
    <property type="match status" value="1"/>
</dbReference>
<evidence type="ECO:0000256" key="1">
    <source>
        <dbReference type="SAM" id="SignalP"/>
    </source>
</evidence>
<reference evidence="3" key="3">
    <citation type="submission" date="2023-05" db="EMBL/GenBank/DDBJ databases">
        <authorList>
            <person name="Smith C.H."/>
        </authorList>
    </citation>
    <scope>NUCLEOTIDE SEQUENCE</scope>
    <source>
        <strain evidence="3">CHS0354</strain>
        <tissue evidence="3">Mantle</tissue>
    </source>
</reference>
<dbReference type="Gene3D" id="4.10.75.10">
    <property type="entry name" value="Elafin-like"/>
    <property type="match status" value="2"/>
</dbReference>
<reference evidence="3" key="1">
    <citation type="journal article" date="2021" name="Genome Biol. Evol.">
        <title>A High-Quality Reference Genome for a Parasitic Bivalve with Doubly Uniparental Inheritance (Bivalvia: Unionida).</title>
        <authorList>
            <person name="Smith C.H."/>
        </authorList>
    </citation>
    <scope>NUCLEOTIDE SEQUENCE</scope>
    <source>
        <strain evidence="3">CHS0354</strain>
    </source>
</reference>
<evidence type="ECO:0000313" key="3">
    <source>
        <dbReference type="EMBL" id="KAK3580546.1"/>
    </source>
</evidence>
<dbReference type="Proteomes" id="UP001195483">
    <property type="component" value="Unassembled WGS sequence"/>
</dbReference>
<feature type="domain" description="WAP" evidence="2">
    <location>
        <begin position="75"/>
        <end position="119"/>
    </location>
</feature>
<dbReference type="AlphaFoldDB" id="A0AAE0VK36"/>
<sequence>MTMLQSAIKFCLFLLLLLPITASGAKFGRHARCPKVKPYHTKYLILRPCIHMCDSDEDCDEFQMCCLNWCRGTTCLGHNGFCPLPAGGSCERKCSKDLECGKHSKCCFNGCGYECTKASNTQCPDGSSPVQCLINPCVVTDCPAFPNATCLANYCGGCNADFFVNGQKVECSMET</sequence>
<organism evidence="3 4">
    <name type="scientific">Potamilus streckersoni</name>
    <dbReference type="NCBI Taxonomy" id="2493646"/>
    <lineage>
        <taxon>Eukaryota</taxon>
        <taxon>Metazoa</taxon>
        <taxon>Spiralia</taxon>
        <taxon>Lophotrochozoa</taxon>
        <taxon>Mollusca</taxon>
        <taxon>Bivalvia</taxon>
        <taxon>Autobranchia</taxon>
        <taxon>Heteroconchia</taxon>
        <taxon>Palaeoheterodonta</taxon>
        <taxon>Unionida</taxon>
        <taxon>Unionoidea</taxon>
        <taxon>Unionidae</taxon>
        <taxon>Ambleminae</taxon>
        <taxon>Lampsilini</taxon>
        <taxon>Potamilus</taxon>
    </lineage>
</organism>
<dbReference type="InterPro" id="IPR008197">
    <property type="entry name" value="WAP_dom"/>
</dbReference>
<protein>
    <recommendedName>
        <fullName evidence="2">WAP domain-containing protein</fullName>
    </recommendedName>
</protein>
<dbReference type="SMART" id="SM00217">
    <property type="entry name" value="WAP"/>
    <property type="match status" value="2"/>
</dbReference>
<keyword evidence="4" id="KW-1185">Reference proteome</keyword>
<dbReference type="SUPFAM" id="SSF57256">
    <property type="entry name" value="Elafin-like"/>
    <property type="match status" value="2"/>
</dbReference>
<dbReference type="EMBL" id="JAEAOA010000612">
    <property type="protein sequence ID" value="KAK3580546.1"/>
    <property type="molecule type" value="Genomic_DNA"/>
</dbReference>
<evidence type="ECO:0000259" key="2">
    <source>
        <dbReference type="PROSITE" id="PS51390"/>
    </source>
</evidence>
<feature type="chain" id="PRO_5042182039" description="WAP domain-containing protein" evidence="1">
    <location>
        <begin position="25"/>
        <end position="175"/>
    </location>
</feature>
<gene>
    <name evidence="3" type="ORF">CHS0354_009502</name>
</gene>
<name>A0AAE0VK36_9BIVA</name>
<dbReference type="Pfam" id="PF00095">
    <property type="entry name" value="WAP"/>
    <property type="match status" value="2"/>
</dbReference>